<evidence type="ECO:0000313" key="4">
    <source>
        <dbReference type="Proteomes" id="UP000777482"/>
    </source>
</evidence>
<evidence type="ECO:0000313" key="3">
    <source>
        <dbReference type="EMBL" id="KAG0663511.1"/>
    </source>
</evidence>
<dbReference type="SUPFAM" id="SSF55729">
    <property type="entry name" value="Acyl-CoA N-acyltransferases (Nat)"/>
    <property type="match status" value="1"/>
</dbReference>
<sequence>MLYDHSASPLSPLVDLVKPFLPLSLPLYSTLLTPGVPLHVYATFQSGQADQGLEEPWLIIADLGNQLRFFCSVEGEREPLPERLQQAQALVGNGLRQYLVEHSRGRDRISIGAIPDIWRSVVRDTFGTDPFSASEIHYRRLQDLPTLPTNGAIDGGSTSSGDEFVTTEGWLEDVAEILSTSEVPHPPAYLETRLPYTTVLRSSTSAPSSPDGATSPPLSDKSAALPAPRGGKILAHCTTHRDGSIGTLHVSPSARRRGYGSLVFLARATRMRDVDVHIGGGAEGSGYVYAYVHRENESSNALMRRCGMDKSEYEVWWARVKLPLSSSLPATGEAP</sequence>
<dbReference type="InterPro" id="IPR013653">
    <property type="entry name" value="GCN5-like_dom"/>
</dbReference>
<comment type="caution">
    <text evidence="3">The sequence shown here is derived from an EMBL/GenBank/DDBJ whole genome shotgun (WGS) entry which is preliminary data.</text>
</comment>
<dbReference type="GO" id="GO:0016747">
    <property type="term" value="F:acyltransferase activity, transferring groups other than amino-acyl groups"/>
    <property type="evidence" value="ECO:0007669"/>
    <property type="project" value="InterPro"/>
</dbReference>
<dbReference type="InterPro" id="IPR000182">
    <property type="entry name" value="GNAT_dom"/>
</dbReference>
<reference evidence="3 4" key="1">
    <citation type="submission" date="2020-11" db="EMBL/GenBank/DDBJ databases">
        <title>Kefir isolates.</title>
        <authorList>
            <person name="Marcisauskas S."/>
            <person name="Kim Y."/>
            <person name="Blasche S."/>
        </authorList>
    </citation>
    <scope>NUCLEOTIDE SEQUENCE [LARGE SCALE GENOMIC DNA]</scope>
    <source>
        <strain evidence="3 4">KR</strain>
    </source>
</reference>
<feature type="region of interest" description="Disordered" evidence="1">
    <location>
        <begin position="201"/>
        <end position="225"/>
    </location>
</feature>
<organism evidence="3 4">
    <name type="scientific">Rhodotorula mucilaginosa</name>
    <name type="common">Yeast</name>
    <name type="synonym">Rhodotorula rubra</name>
    <dbReference type="NCBI Taxonomy" id="5537"/>
    <lineage>
        <taxon>Eukaryota</taxon>
        <taxon>Fungi</taxon>
        <taxon>Dikarya</taxon>
        <taxon>Basidiomycota</taxon>
        <taxon>Pucciniomycotina</taxon>
        <taxon>Microbotryomycetes</taxon>
        <taxon>Sporidiobolales</taxon>
        <taxon>Sporidiobolaceae</taxon>
        <taxon>Rhodotorula</taxon>
    </lineage>
</organism>
<dbReference type="InterPro" id="IPR016181">
    <property type="entry name" value="Acyl_CoA_acyltransferase"/>
</dbReference>
<protein>
    <recommendedName>
        <fullName evidence="2">N-acetyltransferase domain-containing protein</fullName>
    </recommendedName>
</protein>
<evidence type="ECO:0000259" key="2">
    <source>
        <dbReference type="PROSITE" id="PS51186"/>
    </source>
</evidence>
<dbReference type="PROSITE" id="PS51186">
    <property type="entry name" value="GNAT"/>
    <property type="match status" value="1"/>
</dbReference>
<dbReference type="EMBL" id="PUHQ01000019">
    <property type="protein sequence ID" value="KAG0663511.1"/>
    <property type="molecule type" value="Genomic_DNA"/>
</dbReference>
<accession>A0A9P7B725</accession>
<name>A0A9P7B725_RHOMI</name>
<dbReference type="OrthoDB" id="61870at2759"/>
<evidence type="ECO:0000256" key="1">
    <source>
        <dbReference type="SAM" id="MobiDB-lite"/>
    </source>
</evidence>
<feature type="domain" description="N-acetyltransferase" evidence="2">
    <location>
        <begin position="164"/>
        <end position="329"/>
    </location>
</feature>
<dbReference type="CDD" id="cd04301">
    <property type="entry name" value="NAT_SF"/>
    <property type="match status" value="1"/>
</dbReference>
<dbReference type="Gene3D" id="3.40.630.30">
    <property type="match status" value="1"/>
</dbReference>
<feature type="compositionally biased region" description="Polar residues" evidence="1">
    <location>
        <begin position="201"/>
        <end position="212"/>
    </location>
</feature>
<proteinExistence type="predicted"/>
<dbReference type="AlphaFoldDB" id="A0A9P7B725"/>
<dbReference type="Proteomes" id="UP000777482">
    <property type="component" value="Unassembled WGS sequence"/>
</dbReference>
<gene>
    <name evidence="3" type="ORF">C6P46_002407</name>
</gene>
<keyword evidence="4" id="KW-1185">Reference proteome</keyword>
<dbReference type="Pfam" id="PF08445">
    <property type="entry name" value="FR47"/>
    <property type="match status" value="1"/>
</dbReference>